<evidence type="ECO:0000313" key="9">
    <source>
        <dbReference type="EMBL" id="MBB6646165.1"/>
    </source>
</evidence>
<accession>A0A7J9SGS4</accession>
<dbReference type="PANTHER" id="PTHR30047">
    <property type="entry name" value="HIGH-AFFINITY CHOLINE TRANSPORT PROTEIN-RELATED"/>
    <property type="match status" value="1"/>
</dbReference>
<evidence type="ECO:0000256" key="8">
    <source>
        <dbReference type="SAM" id="Phobius"/>
    </source>
</evidence>
<evidence type="ECO:0000256" key="6">
    <source>
        <dbReference type="ARBA" id="ARBA00023136"/>
    </source>
</evidence>
<feature type="transmembrane region" description="Helical" evidence="8">
    <location>
        <begin position="273"/>
        <end position="293"/>
    </location>
</feature>
<feature type="transmembrane region" description="Helical" evidence="8">
    <location>
        <begin position="58"/>
        <end position="78"/>
    </location>
</feature>
<keyword evidence="4 8" id="KW-0812">Transmembrane</keyword>
<protein>
    <submittedName>
        <fullName evidence="9">BCCT family transporter</fullName>
    </submittedName>
</protein>
<evidence type="ECO:0000256" key="2">
    <source>
        <dbReference type="ARBA" id="ARBA00022448"/>
    </source>
</evidence>
<proteinExistence type="predicted"/>
<feature type="transmembrane region" description="Helical" evidence="8">
    <location>
        <begin position="336"/>
        <end position="353"/>
    </location>
</feature>
<keyword evidence="2" id="KW-0813">Transport</keyword>
<dbReference type="InterPro" id="IPR000060">
    <property type="entry name" value="BCCT_transptr"/>
</dbReference>
<dbReference type="GO" id="GO:0005886">
    <property type="term" value="C:plasma membrane"/>
    <property type="evidence" value="ECO:0007669"/>
    <property type="project" value="UniProtKB-SubCell"/>
</dbReference>
<feature type="transmembrane region" description="Helical" evidence="8">
    <location>
        <begin position="150"/>
        <end position="173"/>
    </location>
</feature>
<reference evidence="9 10" key="1">
    <citation type="submission" date="2020-08" db="EMBL/GenBank/DDBJ databases">
        <authorList>
            <person name="Seo M.-J."/>
        </authorList>
    </citation>
    <scope>NUCLEOTIDE SEQUENCE [LARGE SCALE GENOMIC DNA]</scope>
    <source>
        <strain evidence="9 10">MBLA0160</strain>
    </source>
</reference>
<feature type="transmembrane region" description="Helical" evidence="8">
    <location>
        <begin position="20"/>
        <end position="38"/>
    </location>
</feature>
<dbReference type="Proteomes" id="UP000546257">
    <property type="component" value="Unassembled WGS sequence"/>
</dbReference>
<feature type="transmembrane region" description="Helical" evidence="8">
    <location>
        <begin position="98"/>
        <end position="117"/>
    </location>
</feature>
<sequence length="552" mass="58609">MAQASDQGALANFVDEIDPIPFALGALVTFVFIGLAAFRTDWVSSQITTAFSVFGEGLAWMYLLAMFLMLAICVYLMVSPYGRIKLGEGDPEYSNFSYLTMFFSAGLSAGIVFFGPVEALTHFSSVPPLFAGSAEAGTESAMVPALAYSIFHYGVSAWGGYLAIGIPVAYYAYKMDAPFRTSTVLVPVLGKDGLDGVIGKTIDTLAVVATLGGIATGLGFIATQILTGITYRTGIQFGNFETLLAITGITIIFTLSLVAGIDRGIRRLSDFNIVMMGILLAATLVGGMVMSNISALSVLNTGALAVGTYVQNFFSMSLFTGTGVEGGTGWTSFWTVFYWSWWIAWAPFVGLFLARISKGRTIREVLFTALITMTTVSVVWFTVVGGTSMWMQFAGVSDILGAVGEFGNGVAGYALFGALPLGALWQPLFLILVVTFFATSADSSTLAVAMLTTGGKENPSSVNRVFWGVLQGLIASILVVLGGASALRSSVIITGAPFAIVCVLSLFFFLRQLSDDHGHVLFDGDRSWFRSPKKTTSKSPVDDVAAGAQDDD</sequence>
<dbReference type="RefSeq" id="WP_185192517.1">
    <property type="nucleotide sequence ID" value="NZ_JACKXD010000002.1"/>
</dbReference>
<evidence type="ECO:0000256" key="5">
    <source>
        <dbReference type="ARBA" id="ARBA00022989"/>
    </source>
</evidence>
<evidence type="ECO:0000256" key="1">
    <source>
        <dbReference type="ARBA" id="ARBA00004651"/>
    </source>
</evidence>
<evidence type="ECO:0000256" key="7">
    <source>
        <dbReference type="SAM" id="MobiDB-lite"/>
    </source>
</evidence>
<dbReference type="AlphaFoldDB" id="A0A7J9SGS4"/>
<evidence type="ECO:0000256" key="3">
    <source>
        <dbReference type="ARBA" id="ARBA00022475"/>
    </source>
</evidence>
<feature type="transmembrane region" description="Helical" evidence="8">
    <location>
        <begin position="243"/>
        <end position="261"/>
    </location>
</feature>
<dbReference type="Pfam" id="PF02028">
    <property type="entry name" value="BCCT"/>
    <property type="match status" value="1"/>
</dbReference>
<feature type="transmembrane region" description="Helical" evidence="8">
    <location>
        <begin position="365"/>
        <end position="383"/>
    </location>
</feature>
<feature type="compositionally biased region" description="Low complexity" evidence="7">
    <location>
        <begin position="542"/>
        <end position="552"/>
    </location>
</feature>
<keyword evidence="10" id="KW-1185">Reference proteome</keyword>
<organism evidence="9 10">
    <name type="scientific">Halobellus ruber</name>
    <dbReference type="NCBI Taxonomy" id="2761102"/>
    <lineage>
        <taxon>Archaea</taxon>
        <taxon>Methanobacteriati</taxon>
        <taxon>Methanobacteriota</taxon>
        <taxon>Stenosarchaea group</taxon>
        <taxon>Halobacteria</taxon>
        <taxon>Halobacteriales</taxon>
        <taxon>Haloferacaceae</taxon>
        <taxon>Halobellus</taxon>
    </lineage>
</organism>
<dbReference type="PANTHER" id="PTHR30047:SF7">
    <property type="entry name" value="HIGH-AFFINITY CHOLINE TRANSPORT PROTEIN"/>
    <property type="match status" value="1"/>
</dbReference>
<dbReference type="EMBL" id="JACKXD010000002">
    <property type="protein sequence ID" value="MBB6646165.1"/>
    <property type="molecule type" value="Genomic_DNA"/>
</dbReference>
<feature type="transmembrane region" description="Helical" evidence="8">
    <location>
        <begin position="465"/>
        <end position="484"/>
    </location>
</feature>
<feature type="transmembrane region" description="Helical" evidence="8">
    <location>
        <begin position="490"/>
        <end position="510"/>
    </location>
</feature>
<evidence type="ECO:0000256" key="4">
    <source>
        <dbReference type="ARBA" id="ARBA00022692"/>
    </source>
</evidence>
<dbReference type="GO" id="GO:0022857">
    <property type="term" value="F:transmembrane transporter activity"/>
    <property type="evidence" value="ECO:0007669"/>
    <property type="project" value="InterPro"/>
</dbReference>
<comment type="subcellular location">
    <subcellularLocation>
        <location evidence="1">Cell membrane</location>
        <topology evidence="1">Multi-pass membrane protein</topology>
    </subcellularLocation>
</comment>
<feature type="region of interest" description="Disordered" evidence="7">
    <location>
        <begin position="531"/>
        <end position="552"/>
    </location>
</feature>
<name>A0A7J9SGS4_9EURY</name>
<comment type="caution">
    <text evidence="9">The sequence shown here is derived from an EMBL/GenBank/DDBJ whole genome shotgun (WGS) entry which is preliminary data.</text>
</comment>
<gene>
    <name evidence="9" type="ORF">H5V44_07670</name>
</gene>
<evidence type="ECO:0000313" key="10">
    <source>
        <dbReference type="Proteomes" id="UP000546257"/>
    </source>
</evidence>
<keyword evidence="5 8" id="KW-1133">Transmembrane helix</keyword>
<keyword evidence="3" id="KW-1003">Cell membrane</keyword>
<keyword evidence="6 8" id="KW-0472">Membrane</keyword>
<feature type="transmembrane region" description="Helical" evidence="8">
    <location>
        <begin position="205"/>
        <end position="231"/>
    </location>
</feature>
<feature type="transmembrane region" description="Helical" evidence="8">
    <location>
        <begin position="428"/>
        <end position="453"/>
    </location>
</feature>